<evidence type="ECO:0000313" key="2">
    <source>
        <dbReference type="Proteomes" id="UP000321580"/>
    </source>
</evidence>
<evidence type="ECO:0000313" key="1">
    <source>
        <dbReference type="EMBL" id="TXB59432.1"/>
    </source>
</evidence>
<comment type="caution">
    <text evidence="1">The sequence shown here is derived from an EMBL/GenBank/DDBJ whole genome shotgun (WGS) entry which is preliminary data.</text>
</comment>
<dbReference type="RefSeq" id="WP_147169646.1">
    <property type="nucleotide sequence ID" value="NZ_VOOR01000095.1"/>
</dbReference>
<name>A0A5C6RFI4_9BACT</name>
<accession>A0A5C6RFI4</accession>
<dbReference type="OrthoDB" id="1467339at2"/>
<organism evidence="1 2">
    <name type="scientific">Phaeodactylibacter luteus</name>
    <dbReference type="NCBI Taxonomy" id="1564516"/>
    <lineage>
        <taxon>Bacteria</taxon>
        <taxon>Pseudomonadati</taxon>
        <taxon>Bacteroidota</taxon>
        <taxon>Saprospiria</taxon>
        <taxon>Saprospirales</taxon>
        <taxon>Haliscomenobacteraceae</taxon>
        <taxon>Phaeodactylibacter</taxon>
    </lineage>
</organism>
<dbReference type="EMBL" id="VOOR01000095">
    <property type="protein sequence ID" value="TXB59432.1"/>
    <property type="molecule type" value="Genomic_DNA"/>
</dbReference>
<proteinExistence type="predicted"/>
<protein>
    <recommendedName>
        <fullName evidence="3">Carboxypeptidase-like regulatory domain-containing protein</fullName>
    </recommendedName>
</protein>
<dbReference type="Proteomes" id="UP000321580">
    <property type="component" value="Unassembled WGS sequence"/>
</dbReference>
<evidence type="ECO:0008006" key="3">
    <source>
        <dbReference type="Google" id="ProtNLM"/>
    </source>
</evidence>
<gene>
    <name evidence="1" type="ORF">FRY97_21270</name>
</gene>
<reference evidence="1 2" key="1">
    <citation type="submission" date="2019-08" db="EMBL/GenBank/DDBJ databases">
        <title>Genome of Phaeodactylibacter luteus.</title>
        <authorList>
            <person name="Bowman J.P."/>
        </authorList>
    </citation>
    <scope>NUCLEOTIDE SEQUENCE [LARGE SCALE GENOMIC DNA]</scope>
    <source>
        <strain evidence="1 2">KCTC 42180</strain>
    </source>
</reference>
<dbReference type="AlphaFoldDB" id="A0A5C6RFI4"/>
<sequence length="398" mass="46588">MCSTIKLLFLVTGMYNLMLATNLPCGLQEEILRFHIVNAETGDPVESVHLFYKSSARGSFTNQDGVAEIEKIEDTLYFSHINYRLEAISSPHLIEESDTVFLIPIEHSLEEIIVRAYDGFDIKAYFKNNRQSISDRYEVKSRLRRCSYKEKVYVEGALVRLYQTQIDWWARKSHSTRGLIKDKNEVMLRSIDFSKIDDNGPIKSRYMSNEDFFKMTDLKFWLTLLTDFCDDYSVNYVKADDEDTFVSFNTISNQNKLPFSLEECLVVFDKTSNSIKYLRLDMAYPLSWSTYTLEDTTFRYSSKRHVVELSYELRESGKYELVNLNSSFDAQFQFDEEVVATRTDHQLFVLEASKSKGIDKSDQVDLNLPFYKHVPRHDNVNPKMLLTQEELEFLNEKE</sequence>
<keyword evidence="2" id="KW-1185">Reference proteome</keyword>